<name>A0AAQ4DPR3_AMBAM</name>
<evidence type="ECO:0000256" key="1">
    <source>
        <dbReference type="SAM" id="MobiDB-lite"/>
    </source>
</evidence>
<reference evidence="2 3" key="1">
    <citation type="journal article" date="2023" name="Arcadia Sci">
        <title>De novo assembly of a long-read Amblyomma americanum tick genome.</title>
        <authorList>
            <person name="Chou S."/>
            <person name="Poskanzer K.E."/>
            <person name="Rollins M."/>
            <person name="Thuy-Boun P.S."/>
        </authorList>
    </citation>
    <scope>NUCLEOTIDE SEQUENCE [LARGE SCALE GENOMIC DNA]</scope>
    <source>
        <strain evidence="2">F_SG_1</strain>
        <tissue evidence="2">Salivary glands</tissue>
    </source>
</reference>
<protein>
    <submittedName>
        <fullName evidence="2">Uncharacterized protein</fullName>
    </submittedName>
</protein>
<dbReference type="Proteomes" id="UP001321473">
    <property type="component" value="Unassembled WGS sequence"/>
</dbReference>
<proteinExistence type="predicted"/>
<dbReference type="AlphaFoldDB" id="A0AAQ4DPR3"/>
<evidence type="ECO:0000313" key="3">
    <source>
        <dbReference type="Proteomes" id="UP001321473"/>
    </source>
</evidence>
<organism evidence="2 3">
    <name type="scientific">Amblyomma americanum</name>
    <name type="common">Lone star tick</name>
    <dbReference type="NCBI Taxonomy" id="6943"/>
    <lineage>
        <taxon>Eukaryota</taxon>
        <taxon>Metazoa</taxon>
        <taxon>Ecdysozoa</taxon>
        <taxon>Arthropoda</taxon>
        <taxon>Chelicerata</taxon>
        <taxon>Arachnida</taxon>
        <taxon>Acari</taxon>
        <taxon>Parasitiformes</taxon>
        <taxon>Ixodida</taxon>
        <taxon>Ixodoidea</taxon>
        <taxon>Ixodidae</taxon>
        <taxon>Amblyomminae</taxon>
        <taxon>Amblyomma</taxon>
    </lineage>
</organism>
<evidence type="ECO:0000313" key="2">
    <source>
        <dbReference type="EMBL" id="KAK8764453.1"/>
    </source>
</evidence>
<accession>A0AAQ4DPR3</accession>
<keyword evidence="3" id="KW-1185">Reference proteome</keyword>
<feature type="region of interest" description="Disordered" evidence="1">
    <location>
        <begin position="133"/>
        <end position="173"/>
    </location>
</feature>
<sequence length="173" mass="19029">MEFVKTDCFTIGLLNAVLSCTRKFSVTSYIWLLRGLPLKLATEHHVFLTNQSAENTCGTENPDLPAWNLPHADYHQPPSSTSPAPTGIKTDLRCSLVSGRGGSPRNMRLTSPFLFLIQATVVLQLLSSGRNRLQKTSTNRRRGFEQPGTIADCSASKYQAPRRASPTEHSGDV</sequence>
<dbReference type="PROSITE" id="PS51257">
    <property type="entry name" value="PROKAR_LIPOPROTEIN"/>
    <property type="match status" value="1"/>
</dbReference>
<comment type="caution">
    <text evidence="2">The sequence shown here is derived from an EMBL/GenBank/DDBJ whole genome shotgun (WGS) entry which is preliminary data.</text>
</comment>
<gene>
    <name evidence="2" type="ORF">V5799_032939</name>
</gene>
<dbReference type="EMBL" id="JARKHS020028238">
    <property type="protein sequence ID" value="KAK8764453.1"/>
    <property type="molecule type" value="Genomic_DNA"/>
</dbReference>